<feature type="compositionally biased region" description="Polar residues" evidence="1">
    <location>
        <begin position="27"/>
        <end position="36"/>
    </location>
</feature>
<evidence type="ECO:0000313" key="2">
    <source>
        <dbReference type="EMBL" id="GIY44995.1"/>
    </source>
</evidence>
<gene>
    <name evidence="2" type="ORF">CEXT_453671</name>
</gene>
<reference evidence="2 3" key="1">
    <citation type="submission" date="2021-06" db="EMBL/GenBank/DDBJ databases">
        <title>Caerostris extrusa draft genome.</title>
        <authorList>
            <person name="Kono N."/>
            <person name="Arakawa K."/>
        </authorList>
    </citation>
    <scope>NUCLEOTIDE SEQUENCE [LARGE SCALE GENOMIC DNA]</scope>
</reference>
<evidence type="ECO:0000313" key="3">
    <source>
        <dbReference type="Proteomes" id="UP001054945"/>
    </source>
</evidence>
<dbReference type="Proteomes" id="UP001054945">
    <property type="component" value="Unassembled WGS sequence"/>
</dbReference>
<name>A0AAV4TFT9_CAEEX</name>
<evidence type="ECO:0000256" key="1">
    <source>
        <dbReference type="SAM" id="MobiDB-lite"/>
    </source>
</evidence>
<keyword evidence="3" id="KW-1185">Reference proteome</keyword>
<protein>
    <submittedName>
        <fullName evidence="2">Uncharacterized protein</fullName>
    </submittedName>
</protein>
<organism evidence="2 3">
    <name type="scientific">Caerostris extrusa</name>
    <name type="common">Bark spider</name>
    <name type="synonym">Caerostris bankana</name>
    <dbReference type="NCBI Taxonomy" id="172846"/>
    <lineage>
        <taxon>Eukaryota</taxon>
        <taxon>Metazoa</taxon>
        <taxon>Ecdysozoa</taxon>
        <taxon>Arthropoda</taxon>
        <taxon>Chelicerata</taxon>
        <taxon>Arachnida</taxon>
        <taxon>Araneae</taxon>
        <taxon>Araneomorphae</taxon>
        <taxon>Entelegynae</taxon>
        <taxon>Araneoidea</taxon>
        <taxon>Araneidae</taxon>
        <taxon>Caerostris</taxon>
    </lineage>
</organism>
<feature type="region of interest" description="Disordered" evidence="1">
    <location>
        <begin position="78"/>
        <end position="99"/>
    </location>
</feature>
<feature type="region of interest" description="Disordered" evidence="1">
    <location>
        <begin position="27"/>
        <end position="49"/>
    </location>
</feature>
<proteinExistence type="predicted"/>
<dbReference type="EMBL" id="BPLR01011222">
    <property type="protein sequence ID" value="GIY44995.1"/>
    <property type="molecule type" value="Genomic_DNA"/>
</dbReference>
<sequence>MIKLTFRFILVVKNRTVRFDLQQATVSPQRTQSARSKQPVAAVPQRIGTGEPELVTKGASEEGIFLHRKFRGWLGFARPTDSAKSMSPPPGCAASCTLD</sequence>
<comment type="caution">
    <text evidence="2">The sequence shown here is derived from an EMBL/GenBank/DDBJ whole genome shotgun (WGS) entry which is preliminary data.</text>
</comment>
<dbReference type="AlphaFoldDB" id="A0AAV4TFT9"/>
<accession>A0AAV4TFT9</accession>